<evidence type="ECO:0000313" key="2">
    <source>
        <dbReference type="Proteomes" id="UP001595872"/>
    </source>
</evidence>
<dbReference type="RefSeq" id="WP_378260358.1">
    <property type="nucleotide sequence ID" value="NZ_JBHSIT010000009.1"/>
</dbReference>
<dbReference type="EMBL" id="JBHSIT010000009">
    <property type="protein sequence ID" value="MFC4911444.1"/>
    <property type="molecule type" value="Genomic_DNA"/>
</dbReference>
<name>A0ABV9U6L8_9ACTN</name>
<dbReference type="Proteomes" id="UP001595872">
    <property type="component" value="Unassembled WGS sequence"/>
</dbReference>
<evidence type="ECO:0000313" key="1">
    <source>
        <dbReference type="EMBL" id="MFC4911444.1"/>
    </source>
</evidence>
<proteinExistence type="predicted"/>
<reference evidence="2" key="1">
    <citation type="journal article" date="2019" name="Int. J. Syst. Evol. Microbiol.">
        <title>The Global Catalogue of Microorganisms (GCM) 10K type strain sequencing project: providing services to taxonomists for standard genome sequencing and annotation.</title>
        <authorList>
            <consortium name="The Broad Institute Genomics Platform"/>
            <consortium name="The Broad Institute Genome Sequencing Center for Infectious Disease"/>
            <person name="Wu L."/>
            <person name="Ma J."/>
        </authorList>
    </citation>
    <scope>NUCLEOTIDE SEQUENCE [LARGE SCALE GENOMIC DNA]</scope>
    <source>
        <strain evidence="2">KLKA75</strain>
    </source>
</reference>
<comment type="caution">
    <text evidence="1">The sequence shown here is derived from an EMBL/GenBank/DDBJ whole genome shotgun (WGS) entry which is preliminary data.</text>
</comment>
<keyword evidence="2" id="KW-1185">Reference proteome</keyword>
<accession>A0ABV9U6L8</accession>
<protein>
    <recommendedName>
        <fullName evidence="3">TetR family transcriptional regulator</fullName>
    </recommendedName>
</protein>
<sequence length="52" mass="5690">MHALTAATYLGNGIFREAMARDLGITPGDLDTRAAAVFEHMFSGLERANRPR</sequence>
<gene>
    <name evidence="1" type="ORF">ACFPCY_29345</name>
</gene>
<evidence type="ECO:0008006" key="3">
    <source>
        <dbReference type="Google" id="ProtNLM"/>
    </source>
</evidence>
<organism evidence="1 2">
    <name type="scientific">Actinomadura gamaensis</name>
    <dbReference type="NCBI Taxonomy" id="1763541"/>
    <lineage>
        <taxon>Bacteria</taxon>
        <taxon>Bacillati</taxon>
        <taxon>Actinomycetota</taxon>
        <taxon>Actinomycetes</taxon>
        <taxon>Streptosporangiales</taxon>
        <taxon>Thermomonosporaceae</taxon>
        <taxon>Actinomadura</taxon>
    </lineage>
</organism>